<dbReference type="Pfam" id="PF02771">
    <property type="entry name" value="Acyl-CoA_dh_N"/>
    <property type="match status" value="1"/>
</dbReference>
<dbReference type="InterPro" id="IPR013786">
    <property type="entry name" value="AcylCoA_DH/ox_N"/>
</dbReference>
<comment type="similarity">
    <text evidence="2 5">Belongs to the acyl-CoA dehydrogenase family.</text>
</comment>
<dbReference type="InterPro" id="IPR045008">
    <property type="entry name" value="ACX4-like"/>
</dbReference>
<evidence type="ECO:0000313" key="9">
    <source>
        <dbReference type="EMBL" id="MBB2891347.1"/>
    </source>
</evidence>
<dbReference type="AlphaFoldDB" id="A0A839N1W0"/>
<accession>A0A839N1W0</accession>
<organism evidence="9 10">
    <name type="scientific">Flexivirga oryzae</name>
    <dbReference type="NCBI Taxonomy" id="1794944"/>
    <lineage>
        <taxon>Bacteria</taxon>
        <taxon>Bacillati</taxon>
        <taxon>Actinomycetota</taxon>
        <taxon>Actinomycetes</taxon>
        <taxon>Micrococcales</taxon>
        <taxon>Dermacoccaceae</taxon>
        <taxon>Flexivirga</taxon>
    </lineage>
</organism>
<evidence type="ECO:0000256" key="2">
    <source>
        <dbReference type="ARBA" id="ARBA00009347"/>
    </source>
</evidence>
<dbReference type="Gene3D" id="1.20.140.10">
    <property type="entry name" value="Butyryl-CoA Dehydrogenase, subunit A, domain 3"/>
    <property type="match status" value="1"/>
</dbReference>
<dbReference type="EMBL" id="JACHVQ010000001">
    <property type="protein sequence ID" value="MBB2891347.1"/>
    <property type="molecule type" value="Genomic_DNA"/>
</dbReference>
<dbReference type="InterPro" id="IPR009075">
    <property type="entry name" value="AcylCo_DH/oxidase_C"/>
</dbReference>
<dbReference type="InterPro" id="IPR009100">
    <property type="entry name" value="AcylCoA_DH/oxidase_NM_dom_sf"/>
</dbReference>
<evidence type="ECO:0000259" key="8">
    <source>
        <dbReference type="Pfam" id="PF02771"/>
    </source>
</evidence>
<dbReference type="GO" id="GO:0004361">
    <property type="term" value="F:glutaryl-CoA dehydrogenase activity"/>
    <property type="evidence" value="ECO:0007669"/>
    <property type="project" value="UniProtKB-EC"/>
</dbReference>
<keyword evidence="5 9" id="KW-0560">Oxidoreductase</keyword>
<dbReference type="RefSeq" id="WP_183319627.1">
    <property type="nucleotide sequence ID" value="NZ_JACHVQ010000001.1"/>
</dbReference>
<dbReference type="PANTHER" id="PTHR43188">
    <property type="entry name" value="ACYL-COENZYME A OXIDASE"/>
    <property type="match status" value="1"/>
</dbReference>
<dbReference type="GO" id="GO:0006635">
    <property type="term" value="P:fatty acid beta-oxidation"/>
    <property type="evidence" value="ECO:0007669"/>
    <property type="project" value="InterPro"/>
</dbReference>
<dbReference type="InterPro" id="IPR006091">
    <property type="entry name" value="Acyl-CoA_Oxase/DH_mid-dom"/>
</dbReference>
<name>A0A839N1W0_9MICO</name>
<gene>
    <name evidence="9" type="ORF">FHU39_001331</name>
</gene>
<keyword evidence="3 5" id="KW-0285">Flavoprotein</keyword>
<protein>
    <submittedName>
        <fullName evidence="9">Glutaryl-CoA dehydrogenase</fullName>
        <ecNumber evidence="9">1.3.8.6</ecNumber>
    </submittedName>
</protein>
<evidence type="ECO:0000256" key="5">
    <source>
        <dbReference type="RuleBase" id="RU362125"/>
    </source>
</evidence>
<feature type="domain" description="Acyl-CoA dehydrogenase/oxidase N-terminal" evidence="8">
    <location>
        <begin position="30"/>
        <end position="139"/>
    </location>
</feature>
<dbReference type="Gene3D" id="2.40.110.10">
    <property type="entry name" value="Butyryl-CoA Dehydrogenase, subunit A, domain 2"/>
    <property type="match status" value="1"/>
</dbReference>
<dbReference type="SUPFAM" id="SSF56645">
    <property type="entry name" value="Acyl-CoA dehydrogenase NM domain-like"/>
    <property type="match status" value="1"/>
</dbReference>
<dbReference type="GO" id="GO:0050660">
    <property type="term" value="F:flavin adenine dinucleotide binding"/>
    <property type="evidence" value="ECO:0007669"/>
    <property type="project" value="InterPro"/>
</dbReference>
<dbReference type="InterPro" id="IPR046373">
    <property type="entry name" value="Acyl-CoA_Oxase/DH_mid-dom_sf"/>
</dbReference>
<evidence type="ECO:0000259" key="6">
    <source>
        <dbReference type="Pfam" id="PF00441"/>
    </source>
</evidence>
<evidence type="ECO:0000256" key="3">
    <source>
        <dbReference type="ARBA" id="ARBA00022630"/>
    </source>
</evidence>
<dbReference type="Pfam" id="PF02770">
    <property type="entry name" value="Acyl-CoA_dh_M"/>
    <property type="match status" value="1"/>
</dbReference>
<dbReference type="Pfam" id="PF00441">
    <property type="entry name" value="Acyl-CoA_dh_1"/>
    <property type="match status" value="1"/>
</dbReference>
<evidence type="ECO:0000256" key="4">
    <source>
        <dbReference type="ARBA" id="ARBA00022827"/>
    </source>
</evidence>
<keyword evidence="10" id="KW-1185">Reference proteome</keyword>
<evidence type="ECO:0000256" key="1">
    <source>
        <dbReference type="ARBA" id="ARBA00001974"/>
    </source>
</evidence>
<feature type="domain" description="Acyl-CoA dehydrogenase/oxidase C-terminal" evidence="6">
    <location>
        <begin position="253"/>
        <end position="395"/>
    </location>
</feature>
<dbReference type="SUPFAM" id="SSF47203">
    <property type="entry name" value="Acyl-CoA dehydrogenase C-terminal domain-like"/>
    <property type="match status" value="1"/>
</dbReference>
<feature type="domain" description="Acyl-CoA oxidase/dehydrogenase middle" evidence="7">
    <location>
        <begin position="144"/>
        <end position="236"/>
    </location>
</feature>
<evidence type="ECO:0000259" key="7">
    <source>
        <dbReference type="Pfam" id="PF02770"/>
    </source>
</evidence>
<dbReference type="Gene3D" id="1.10.540.10">
    <property type="entry name" value="Acyl-CoA dehydrogenase/oxidase, N-terminal domain"/>
    <property type="match status" value="1"/>
</dbReference>
<proteinExistence type="inferred from homology"/>
<reference evidence="9 10" key="1">
    <citation type="submission" date="2020-08" db="EMBL/GenBank/DDBJ databases">
        <title>Sequencing the genomes of 1000 actinobacteria strains.</title>
        <authorList>
            <person name="Klenk H.-P."/>
        </authorList>
    </citation>
    <scope>NUCLEOTIDE SEQUENCE [LARGE SCALE GENOMIC DNA]</scope>
    <source>
        <strain evidence="9 10">DSM 105369</strain>
    </source>
</reference>
<comment type="caution">
    <text evidence="9">The sequence shown here is derived from an EMBL/GenBank/DDBJ whole genome shotgun (WGS) entry which is preliminary data.</text>
</comment>
<dbReference type="Proteomes" id="UP000559182">
    <property type="component" value="Unassembled WGS sequence"/>
</dbReference>
<comment type="cofactor">
    <cofactor evidence="1 5">
        <name>FAD</name>
        <dbReference type="ChEBI" id="CHEBI:57692"/>
    </cofactor>
</comment>
<dbReference type="InterPro" id="IPR037069">
    <property type="entry name" value="AcylCoA_DH/ox_N_sf"/>
</dbReference>
<dbReference type="PROSITE" id="PS00073">
    <property type="entry name" value="ACYL_COA_DH_2"/>
    <property type="match status" value="1"/>
</dbReference>
<sequence>MTDPNTDSLVETIGASRGTDYFLMREQLSADETELMMKVRAFGDAEILPVAADYWERGDFPFELLPKLATLGIVGDTMEGYGITPMTAVGQGLVSYELGRIDGSVGTFLGVHVGLAMQSIYLLGSPEQRERWLPDMARLERIGAFALTEPEHGSDSVGLETTARRDGDGWVLRGRKRWPGNATWCDIIVVFARDESDGQVKAFVVEKDDPGYSASKIGGKVALRMVQNADIVLDDVRVGEDRRLQQCDSFADVSKVLMGTRNMVAWASTGHAVAAYEIALTYAQRRTQFGRPIARTQLIQSKLVEMLGDVTAMQLYCIRLGRLIDEGKLSDTMAALAKYFCSVRARHVCRLARDVLGGNGITLDFHVMRHLCDMEALVTYEGTAEMQSLIVGRDITGQSAFV</sequence>
<dbReference type="InterPro" id="IPR036250">
    <property type="entry name" value="AcylCo_DH-like_C"/>
</dbReference>
<keyword evidence="4 5" id="KW-0274">FAD</keyword>
<evidence type="ECO:0000313" key="10">
    <source>
        <dbReference type="Proteomes" id="UP000559182"/>
    </source>
</evidence>
<dbReference type="EC" id="1.3.8.6" evidence="9"/>
<dbReference type="InterPro" id="IPR006089">
    <property type="entry name" value="Acyl-CoA_DH_CS"/>
</dbReference>
<dbReference type="PANTHER" id="PTHR43188:SF1">
    <property type="entry name" value="ACYL-COA DEHYDROGENASE"/>
    <property type="match status" value="1"/>
</dbReference>